<organism evidence="2 3">
    <name type="scientific">Paraburkholderia haematera</name>
    <dbReference type="NCBI Taxonomy" id="2793077"/>
    <lineage>
        <taxon>Bacteria</taxon>
        <taxon>Pseudomonadati</taxon>
        <taxon>Pseudomonadota</taxon>
        <taxon>Betaproteobacteria</taxon>
        <taxon>Burkholderiales</taxon>
        <taxon>Burkholderiaceae</taxon>
        <taxon>Paraburkholderia</taxon>
    </lineage>
</organism>
<accession>A0ABM8RFY8</accession>
<keyword evidence="1" id="KW-0812">Transmembrane</keyword>
<dbReference type="RefSeq" id="WP_211611941.1">
    <property type="nucleotide sequence ID" value="NZ_CAJNBK010000006.1"/>
</dbReference>
<reference evidence="2 3" key="1">
    <citation type="submission" date="2021-02" db="EMBL/GenBank/DDBJ databases">
        <authorList>
            <person name="Vanwijnsberghe S."/>
        </authorList>
    </citation>
    <scope>NUCLEOTIDE SEQUENCE [LARGE SCALE GENOMIC DNA]</scope>
    <source>
        <strain evidence="2 3">LMG 31837</strain>
    </source>
</reference>
<name>A0ABM8RFY8_9BURK</name>
<keyword evidence="1" id="KW-0472">Membrane</keyword>
<evidence type="ECO:0000313" key="2">
    <source>
        <dbReference type="EMBL" id="CAE6750739.1"/>
    </source>
</evidence>
<protein>
    <submittedName>
        <fullName evidence="2">Uncharacterized protein</fullName>
    </submittedName>
</protein>
<sequence length="92" mass="10139">MLTEVFKRSLSLLIPTALILFVIQYHETGRVTAFGIAVSLIALLATGMAVEGLNVLWRQRFGTGKGSRIAQAVLWSAAAVSLYLFFRHMDRG</sequence>
<feature type="transmembrane region" description="Helical" evidence="1">
    <location>
        <begin position="9"/>
        <end position="26"/>
    </location>
</feature>
<feature type="transmembrane region" description="Helical" evidence="1">
    <location>
        <begin position="69"/>
        <end position="86"/>
    </location>
</feature>
<evidence type="ECO:0000256" key="1">
    <source>
        <dbReference type="SAM" id="Phobius"/>
    </source>
</evidence>
<evidence type="ECO:0000313" key="3">
    <source>
        <dbReference type="Proteomes" id="UP000672526"/>
    </source>
</evidence>
<gene>
    <name evidence="2" type="ORF">R69888_02962</name>
</gene>
<feature type="transmembrane region" description="Helical" evidence="1">
    <location>
        <begin position="32"/>
        <end position="57"/>
    </location>
</feature>
<proteinExistence type="predicted"/>
<comment type="caution">
    <text evidence="2">The sequence shown here is derived from an EMBL/GenBank/DDBJ whole genome shotgun (WGS) entry which is preliminary data.</text>
</comment>
<keyword evidence="3" id="KW-1185">Reference proteome</keyword>
<dbReference type="Proteomes" id="UP000672526">
    <property type="component" value="Unassembled WGS sequence"/>
</dbReference>
<keyword evidence="1" id="KW-1133">Transmembrane helix</keyword>
<dbReference type="EMBL" id="CAJNBK010000006">
    <property type="protein sequence ID" value="CAE6750739.1"/>
    <property type="molecule type" value="Genomic_DNA"/>
</dbReference>